<evidence type="ECO:0000256" key="1">
    <source>
        <dbReference type="SAM" id="MobiDB-lite"/>
    </source>
</evidence>
<name>A0A914YUV0_9BILA</name>
<feature type="compositionally biased region" description="Gly residues" evidence="1">
    <location>
        <begin position="89"/>
        <end position="99"/>
    </location>
</feature>
<dbReference type="AlphaFoldDB" id="A0A914YUV0"/>
<feature type="compositionally biased region" description="Basic and acidic residues" evidence="1">
    <location>
        <begin position="126"/>
        <end position="137"/>
    </location>
</feature>
<organism evidence="2 3">
    <name type="scientific">Panagrolaimus superbus</name>
    <dbReference type="NCBI Taxonomy" id="310955"/>
    <lineage>
        <taxon>Eukaryota</taxon>
        <taxon>Metazoa</taxon>
        <taxon>Ecdysozoa</taxon>
        <taxon>Nematoda</taxon>
        <taxon>Chromadorea</taxon>
        <taxon>Rhabditida</taxon>
        <taxon>Tylenchina</taxon>
        <taxon>Panagrolaimomorpha</taxon>
        <taxon>Panagrolaimoidea</taxon>
        <taxon>Panagrolaimidae</taxon>
        <taxon>Panagrolaimus</taxon>
    </lineage>
</organism>
<sequence length="210" mass="21592">MENGPHPLMDEMMLIASDDEYEHRTGMILSSGPIQSPSTPSGIASQSYSGSGGMTPSGGGGGGGGGGGVFSSSWFSSGRLTPSSSRSLQGGGGGGGGGNSSSRNSSRNSSPRNSIDSRSLLLAAFDSRRQKFAKENSLKASQDLGTPTGIPQSSSIVGMDRSNSSKSIGRSPRFPFRSMTSSVKSNSTSSPPTTSRPPTAQDMQIYFTYI</sequence>
<evidence type="ECO:0000313" key="2">
    <source>
        <dbReference type="Proteomes" id="UP000887577"/>
    </source>
</evidence>
<reference evidence="3" key="1">
    <citation type="submission" date="2022-11" db="UniProtKB">
        <authorList>
            <consortium name="WormBaseParasite"/>
        </authorList>
    </citation>
    <scope>IDENTIFICATION</scope>
</reference>
<feature type="compositionally biased region" description="Polar residues" evidence="1">
    <location>
        <begin position="32"/>
        <end position="46"/>
    </location>
</feature>
<feature type="compositionally biased region" description="Polar residues" evidence="1">
    <location>
        <begin position="138"/>
        <end position="168"/>
    </location>
</feature>
<feature type="compositionally biased region" description="Low complexity" evidence="1">
    <location>
        <begin position="178"/>
        <end position="199"/>
    </location>
</feature>
<feature type="compositionally biased region" description="Low complexity" evidence="1">
    <location>
        <begin position="70"/>
        <end position="88"/>
    </location>
</feature>
<dbReference type="Proteomes" id="UP000887577">
    <property type="component" value="Unplaced"/>
</dbReference>
<feature type="compositionally biased region" description="Gly residues" evidence="1">
    <location>
        <begin position="50"/>
        <end position="69"/>
    </location>
</feature>
<accession>A0A914YUV0</accession>
<protein>
    <submittedName>
        <fullName evidence="3">Uncharacterized protein</fullName>
    </submittedName>
</protein>
<proteinExistence type="predicted"/>
<evidence type="ECO:0000313" key="3">
    <source>
        <dbReference type="WBParaSite" id="PSU_v2.g4389.t1"/>
    </source>
</evidence>
<keyword evidence="2" id="KW-1185">Reference proteome</keyword>
<dbReference type="WBParaSite" id="PSU_v2.g4389.t1">
    <property type="protein sequence ID" value="PSU_v2.g4389.t1"/>
    <property type="gene ID" value="PSU_v2.g4389"/>
</dbReference>
<feature type="region of interest" description="Disordered" evidence="1">
    <location>
        <begin position="23"/>
        <end position="203"/>
    </location>
</feature>
<feature type="compositionally biased region" description="Low complexity" evidence="1">
    <location>
        <begin position="100"/>
        <end position="119"/>
    </location>
</feature>